<evidence type="ECO:0000313" key="1">
    <source>
        <dbReference type="EMBL" id="KEF32642.1"/>
    </source>
</evidence>
<dbReference type="AlphaFoldDB" id="A0A072N5Y2"/>
<sequence length="39" mass="4166">MTTAVASAACARLLKLIDSPSFLNLDEAYQDRPGSVLAR</sequence>
<gene>
    <name evidence="1" type="ORF">D777_01276</name>
</gene>
<comment type="caution">
    <text evidence="1">The sequence shown here is derived from an EMBL/GenBank/DDBJ whole genome shotgun (WGS) entry which is preliminary data.</text>
</comment>
<evidence type="ECO:0000313" key="2">
    <source>
        <dbReference type="Proteomes" id="UP000035057"/>
    </source>
</evidence>
<reference evidence="1 2" key="1">
    <citation type="submission" date="2012-12" db="EMBL/GenBank/DDBJ databases">
        <title>Genome assembly of Marinobacter sp. AK21.</title>
        <authorList>
            <person name="Khatri I."/>
            <person name="Kumar R."/>
            <person name="Vaidya B."/>
            <person name="Subramanian S."/>
            <person name="Pinnaka A."/>
        </authorList>
    </citation>
    <scope>NUCLEOTIDE SEQUENCE [LARGE SCALE GENOMIC DNA]</scope>
    <source>
        <strain evidence="1 2">AK21</strain>
    </source>
</reference>
<dbReference type="EMBL" id="ANIE01000003">
    <property type="protein sequence ID" value="KEF32642.1"/>
    <property type="molecule type" value="Genomic_DNA"/>
</dbReference>
<organism evidence="1 2">
    <name type="scientific">Marinobacter nitratireducens</name>
    <dbReference type="NCBI Taxonomy" id="1137280"/>
    <lineage>
        <taxon>Bacteria</taxon>
        <taxon>Pseudomonadati</taxon>
        <taxon>Pseudomonadota</taxon>
        <taxon>Gammaproteobacteria</taxon>
        <taxon>Pseudomonadales</taxon>
        <taxon>Marinobacteraceae</taxon>
        <taxon>Marinobacter</taxon>
    </lineage>
</organism>
<proteinExistence type="predicted"/>
<dbReference type="Proteomes" id="UP000035057">
    <property type="component" value="Unassembled WGS sequence"/>
</dbReference>
<keyword evidence="2" id="KW-1185">Reference proteome</keyword>
<accession>A0A072N5Y2</accession>
<dbReference type="STRING" id="1137280.D777_01276"/>
<protein>
    <submittedName>
        <fullName evidence="1">Uncharacterized protein</fullName>
    </submittedName>
</protein>
<name>A0A072N5Y2_9GAMM</name>